<reference evidence="2 3" key="1">
    <citation type="submission" date="2018-07" db="EMBL/GenBank/DDBJ databases">
        <title>Genomic Encyclopedia of Type Strains, Phase III (KMG-III): the genomes of soil and plant-associated and newly described type strains.</title>
        <authorList>
            <person name="Whitman W."/>
        </authorList>
    </citation>
    <scope>NUCLEOTIDE SEQUENCE [LARGE SCALE GENOMIC DNA]</scope>
    <source>
        <strain evidence="2 3">CECT 8236</strain>
    </source>
</reference>
<dbReference type="PROSITE" id="PS00018">
    <property type="entry name" value="EF_HAND_1"/>
    <property type="match status" value="1"/>
</dbReference>
<evidence type="ECO:0008006" key="4">
    <source>
        <dbReference type="Google" id="ProtNLM"/>
    </source>
</evidence>
<evidence type="ECO:0000256" key="1">
    <source>
        <dbReference type="SAM" id="MobiDB-lite"/>
    </source>
</evidence>
<gene>
    <name evidence="2" type="ORF">DFP95_12063</name>
</gene>
<dbReference type="AlphaFoldDB" id="A0A3D9I012"/>
<proteinExistence type="predicted"/>
<keyword evidence="3" id="KW-1185">Reference proteome</keyword>
<dbReference type="Gene3D" id="1.20.1420.20">
    <property type="entry name" value="M75 peptidase, HXXE motif"/>
    <property type="match status" value="1"/>
</dbReference>
<dbReference type="InterPro" id="IPR038352">
    <property type="entry name" value="Imelysin_sf"/>
</dbReference>
<feature type="region of interest" description="Disordered" evidence="1">
    <location>
        <begin position="33"/>
        <end position="52"/>
    </location>
</feature>
<name>A0A3D9I012_9BACL</name>
<sequence>MSAITSVSRSKKWLTPIALTAALVVGGCSSNSNGNNASESPAASAQASGQSPDLSKVNTYLVDKATALHTSTSDLQKTANEYYELAKESDFDYAALWSKEQTKVSELVLHAKNIFLTANSSYETMEGIVAGVSDLSHYDVDIDAGNPAGDGAEDVVSFDVKLPDGKTLEKPGNFFYLEELTLWGTNPDWAAQTVKPDLDGNGAVDFGEVLPDANVFKGFTDSFVEMSSSLLSDAQAWKATPEDALTALVVMVPTMEEYFQAWKETRFVSGDQSTSQQFVAVSRLQDIADILSGLQIVYAEMKPTIAATDSAQAEQTEAELTDLVSFVSGLYEQEKSGTKFKPEQADSFGADAQNKATAIAGQITQVAATMGIEIDA</sequence>
<evidence type="ECO:0000313" key="3">
    <source>
        <dbReference type="Proteomes" id="UP000256869"/>
    </source>
</evidence>
<dbReference type="InterPro" id="IPR018247">
    <property type="entry name" value="EF_Hand_1_Ca_BS"/>
</dbReference>
<accession>A0A3D9I012</accession>
<protein>
    <recommendedName>
        <fullName evidence="4">EfeM/EfeO family lipoprotein</fullName>
    </recommendedName>
</protein>
<organism evidence="2 3">
    <name type="scientific">Cohnella lupini</name>
    <dbReference type="NCBI Taxonomy" id="1294267"/>
    <lineage>
        <taxon>Bacteria</taxon>
        <taxon>Bacillati</taxon>
        <taxon>Bacillota</taxon>
        <taxon>Bacilli</taxon>
        <taxon>Bacillales</taxon>
        <taxon>Paenibacillaceae</taxon>
        <taxon>Cohnella</taxon>
    </lineage>
</organism>
<comment type="caution">
    <text evidence="2">The sequence shown here is derived from an EMBL/GenBank/DDBJ whole genome shotgun (WGS) entry which is preliminary data.</text>
</comment>
<dbReference type="EMBL" id="QRDY01000020">
    <property type="protein sequence ID" value="RED54969.1"/>
    <property type="molecule type" value="Genomic_DNA"/>
</dbReference>
<evidence type="ECO:0000313" key="2">
    <source>
        <dbReference type="EMBL" id="RED54969.1"/>
    </source>
</evidence>
<dbReference type="Proteomes" id="UP000256869">
    <property type="component" value="Unassembled WGS sequence"/>
</dbReference>